<evidence type="ECO:0000313" key="1">
    <source>
        <dbReference type="EMBL" id="ADU29413.1"/>
    </source>
</evidence>
<name>E6TR37_EVAC2</name>
<dbReference type="eggNOG" id="ENOG502Z8G1">
    <property type="taxonomic scope" value="Bacteria"/>
</dbReference>
<dbReference type="RefSeq" id="WP_013487754.1">
    <property type="nucleotide sequence ID" value="NC_014829.1"/>
</dbReference>
<dbReference type="KEGG" id="bco:Bcell_1145"/>
<accession>E6TR37</accession>
<dbReference type="HOGENOM" id="CLU_044437_0_0_9"/>
<protein>
    <submittedName>
        <fullName evidence="1">Uncharacterized protein</fullName>
    </submittedName>
</protein>
<gene>
    <name evidence="1" type="ordered locus">Bcell_1145</name>
</gene>
<dbReference type="STRING" id="649639.Bcell_1145"/>
<dbReference type="OrthoDB" id="1692525at2"/>
<reference evidence="1" key="1">
    <citation type="submission" date="2010-12" db="EMBL/GenBank/DDBJ databases">
        <title>Complete sequence of Bacillus cellulosilyticus DSM 2522.</title>
        <authorList>
            <consortium name="US DOE Joint Genome Institute"/>
            <person name="Lucas S."/>
            <person name="Copeland A."/>
            <person name="Lapidus A."/>
            <person name="Cheng J.-F."/>
            <person name="Bruce D."/>
            <person name="Goodwin L."/>
            <person name="Pitluck S."/>
            <person name="Chertkov O."/>
            <person name="Detter J.C."/>
            <person name="Han C."/>
            <person name="Tapia R."/>
            <person name="Land M."/>
            <person name="Hauser L."/>
            <person name="Jeffries C."/>
            <person name="Kyrpides N."/>
            <person name="Ivanova N."/>
            <person name="Mikhailova N."/>
            <person name="Brumm P."/>
            <person name="Mead D."/>
            <person name="Woyke T."/>
        </authorList>
    </citation>
    <scope>NUCLEOTIDE SEQUENCE [LARGE SCALE GENOMIC DNA]</scope>
    <source>
        <strain evidence="1">DSM 2522</strain>
    </source>
</reference>
<evidence type="ECO:0000313" key="2">
    <source>
        <dbReference type="Proteomes" id="UP000001401"/>
    </source>
</evidence>
<sequence>MGEILRENQNKKLLLEMSVVDGEYDFTSSIVAALSQAELEIHNLDETIESIQCLKPNCDKLDYILAASSGALCGIIDIFLVGKPGESPLGDITDKWFANRTTDFAKLYGWEDKGENSLSSAIRFLENKFKIPYDQRGAGDAASSVFDLSPTNHHFKSLAHNPSLLGLFFSILDQFTNSSHFISGGELISLVDADEKFELRGNNIPSKLFCAFTNWFGHLISDMSGSAGSKGRGMGIPSPLWTWTNDIIALKRTLNIPVSQFDNSINELAVNIYNKGYDARFQSAQAIPVFINEMLVRLVFAIRRLIKYFAKTNKENRSFSLMWKKCEPFSNPTVKRMLTVAHGTFCLIDIGDATVRGFVTGAGSFNPTEFFLRLNIVGVGRLTISLYGEVKREIGFQKAEREIIFARKEKLVVENYIEGLQLLSQLYEDKNLLNFITDFKNSDMYIHAFEKSVLLARKRNVKNNEILKNKMEIDSYFLGGNKV</sequence>
<dbReference type="Proteomes" id="UP000001401">
    <property type="component" value="Chromosome"/>
</dbReference>
<dbReference type="AlphaFoldDB" id="E6TR37"/>
<keyword evidence="2" id="KW-1185">Reference proteome</keyword>
<dbReference type="EMBL" id="CP002394">
    <property type="protein sequence ID" value="ADU29413.1"/>
    <property type="molecule type" value="Genomic_DNA"/>
</dbReference>
<proteinExistence type="predicted"/>
<organism evidence="1 2">
    <name type="scientific">Evansella cellulosilytica (strain ATCC 21833 / DSM 2522 / FERM P-1141 / JCM 9156 / N-4)</name>
    <name type="common">Bacillus cellulosilyticus</name>
    <dbReference type="NCBI Taxonomy" id="649639"/>
    <lineage>
        <taxon>Bacteria</taxon>
        <taxon>Bacillati</taxon>
        <taxon>Bacillota</taxon>
        <taxon>Bacilli</taxon>
        <taxon>Bacillales</taxon>
        <taxon>Bacillaceae</taxon>
        <taxon>Evansella</taxon>
    </lineage>
</organism>